<sequence>MNKLKTLLSIAAIAFAANATADCVVTSEYIVKASKKEALPEIGCDLNYYIKDTSLRKGVPSSKANLTYLITFSNQEELTAIDLSELNQRYKVSLRLENNPNLTTLNLGELKNFNTISLKGSAIKDVRFLENITSGSIYSTTEKYDITENKQYSRFTHFPNDEASNFCKALKSRKVKFVQHKINQRNAEKSCNIERD</sequence>
<evidence type="ECO:0000313" key="2">
    <source>
        <dbReference type="EMBL" id="CAH1603992.1"/>
    </source>
</evidence>
<dbReference type="RefSeq" id="WP_409588156.1">
    <property type="nucleotide sequence ID" value="NZ_CAKMTZ010000002.1"/>
</dbReference>
<organism evidence="2 3">
    <name type="scientific">Vibrio jasicida</name>
    <dbReference type="NCBI Taxonomy" id="766224"/>
    <lineage>
        <taxon>Bacteria</taxon>
        <taxon>Pseudomonadati</taxon>
        <taxon>Pseudomonadota</taxon>
        <taxon>Gammaproteobacteria</taxon>
        <taxon>Vibrionales</taxon>
        <taxon>Vibrionaceae</taxon>
        <taxon>Vibrio</taxon>
    </lineage>
</organism>
<keyword evidence="1" id="KW-0732">Signal</keyword>
<evidence type="ECO:0000313" key="3">
    <source>
        <dbReference type="Proteomes" id="UP001295462"/>
    </source>
</evidence>
<feature type="chain" id="PRO_5043728854" evidence="1">
    <location>
        <begin position="22"/>
        <end position="196"/>
    </location>
</feature>
<gene>
    <name evidence="2" type="ORF">THF1A12_90096</name>
</gene>
<proteinExistence type="predicted"/>
<dbReference type="AlphaFoldDB" id="A0AAU9QXW4"/>
<accession>A0AAU9QXW4</accession>
<feature type="signal peptide" evidence="1">
    <location>
        <begin position="1"/>
        <end position="21"/>
    </location>
</feature>
<dbReference type="EMBL" id="CAKMUD010000149">
    <property type="protein sequence ID" value="CAH1603992.1"/>
    <property type="molecule type" value="Genomic_DNA"/>
</dbReference>
<dbReference type="Proteomes" id="UP001295462">
    <property type="component" value="Unassembled WGS sequence"/>
</dbReference>
<reference evidence="2" key="1">
    <citation type="submission" date="2022-01" db="EMBL/GenBank/DDBJ databases">
        <authorList>
            <person name="Lagorce A."/>
        </authorList>
    </citation>
    <scope>NUCLEOTIDE SEQUENCE</scope>
    <source>
        <strain evidence="2">Th15_F1_A12</strain>
    </source>
</reference>
<name>A0AAU9QXW4_9VIBR</name>
<comment type="caution">
    <text evidence="2">The sequence shown here is derived from an EMBL/GenBank/DDBJ whole genome shotgun (WGS) entry which is preliminary data.</text>
</comment>
<evidence type="ECO:0000256" key="1">
    <source>
        <dbReference type="SAM" id="SignalP"/>
    </source>
</evidence>
<protein>
    <submittedName>
        <fullName evidence="2">Uncharacterized protein</fullName>
    </submittedName>
</protein>